<keyword evidence="4" id="KW-1185">Reference proteome</keyword>
<organism evidence="3 4">
    <name type="scientific">Actinophytocola glycyrrhizae</name>
    <dbReference type="NCBI Taxonomy" id="2044873"/>
    <lineage>
        <taxon>Bacteria</taxon>
        <taxon>Bacillati</taxon>
        <taxon>Actinomycetota</taxon>
        <taxon>Actinomycetes</taxon>
        <taxon>Pseudonocardiales</taxon>
        <taxon>Pseudonocardiaceae</taxon>
    </lineage>
</organism>
<name>A0ABV9S1P4_9PSEU</name>
<accession>A0ABV9S1P4</accession>
<dbReference type="Proteomes" id="UP001595859">
    <property type="component" value="Unassembled WGS sequence"/>
</dbReference>
<dbReference type="EMBL" id="JBHSIS010000006">
    <property type="protein sequence ID" value="MFC4854561.1"/>
    <property type="molecule type" value="Genomic_DNA"/>
</dbReference>
<evidence type="ECO:0000256" key="1">
    <source>
        <dbReference type="SAM" id="MobiDB-lite"/>
    </source>
</evidence>
<comment type="caution">
    <text evidence="3">The sequence shown here is derived from an EMBL/GenBank/DDBJ whole genome shotgun (WGS) entry which is preliminary data.</text>
</comment>
<evidence type="ECO:0000313" key="3">
    <source>
        <dbReference type="EMBL" id="MFC4854561.1"/>
    </source>
</evidence>
<gene>
    <name evidence="3" type="ORF">ACFPCV_13705</name>
</gene>
<proteinExistence type="predicted"/>
<keyword evidence="2" id="KW-0472">Membrane</keyword>
<dbReference type="RefSeq" id="WP_378056495.1">
    <property type="nucleotide sequence ID" value="NZ_JBHSIS010000006.1"/>
</dbReference>
<feature type="transmembrane region" description="Helical" evidence="2">
    <location>
        <begin position="221"/>
        <end position="243"/>
    </location>
</feature>
<keyword evidence="2" id="KW-1133">Transmembrane helix</keyword>
<evidence type="ECO:0008006" key="5">
    <source>
        <dbReference type="Google" id="ProtNLM"/>
    </source>
</evidence>
<keyword evidence="2" id="KW-0812">Transmembrane</keyword>
<evidence type="ECO:0000256" key="2">
    <source>
        <dbReference type="SAM" id="Phobius"/>
    </source>
</evidence>
<sequence length="420" mass="44724">MAVSALLRTGAVVVAPGGAARCHVLIRNNSAVVDQFVFTVRGAPADWTEIKPAVANLMPRQEVSVELTFRPPRSHEVPAGEHPFALRIASREDPAGSVVQEGVVTVEPFTEVAAGVVPETSTARRIGRHTLALDNLGNHPVKVEVGAVDKDERLTFRRKPARLELPLGHTTFARVDARPRKYFWKGENVPLPFKIVVAVPDAQEIELDARLDQKALIPRRVFWLVSILFGLLMVLVIIVTLLLRQQPVSIAGPSPERPSSSAATTTTTGSAAPTTASSAPSSAPGPSRVAGGGGPSVSAPTGGRAVTGRFRIETRAYPNVGGGPQLFSYVVPAGARYRVLSVVLRNPAADTGQLQIRHGSVVVGTVDLAVINRDGNDELTFVPDDPPLVRPGERITLAVVCTNRRDPCTPTGDFTVALVR</sequence>
<protein>
    <recommendedName>
        <fullName evidence="5">Hydrolytic protein</fullName>
    </recommendedName>
</protein>
<reference evidence="4" key="1">
    <citation type="journal article" date="2019" name="Int. J. Syst. Evol. Microbiol.">
        <title>The Global Catalogue of Microorganisms (GCM) 10K type strain sequencing project: providing services to taxonomists for standard genome sequencing and annotation.</title>
        <authorList>
            <consortium name="The Broad Institute Genomics Platform"/>
            <consortium name="The Broad Institute Genome Sequencing Center for Infectious Disease"/>
            <person name="Wu L."/>
            <person name="Ma J."/>
        </authorList>
    </citation>
    <scope>NUCLEOTIDE SEQUENCE [LARGE SCALE GENOMIC DNA]</scope>
    <source>
        <strain evidence="4">ZS-22-S1</strain>
    </source>
</reference>
<evidence type="ECO:0000313" key="4">
    <source>
        <dbReference type="Proteomes" id="UP001595859"/>
    </source>
</evidence>
<feature type="region of interest" description="Disordered" evidence="1">
    <location>
        <begin position="250"/>
        <end position="305"/>
    </location>
</feature>
<feature type="compositionally biased region" description="Low complexity" evidence="1">
    <location>
        <begin position="251"/>
        <end position="289"/>
    </location>
</feature>